<organism evidence="2 3">
    <name type="scientific">Cystoisospora suis</name>
    <dbReference type="NCBI Taxonomy" id="483139"/>
    <lineage>
        <taxon>Eukaryota</taxon>
        <taxon>Sar</taxon>
        <taxon>Alveolata</taxon>
        <taxon>Apicomplexa</taxon>
        <taxon>Conoidasida</taxon>
        <taxon>Coccidia</taxon>
        <taxon>Eucoccidiorida</taxon>
        <taxon>Eimeriorina</taxon>
        <taxon>Sarcocystidae</taxon>
        <taxon>Cystoisospora</taxon>
    </lineage>
</organism>
<evidence type="ECO:0000313" key="2">
    <source>
        <dbReference type="EMBL" id="PHJ25265.1"/>
    </source>
</evidence>
<reference evidence="2 3" key="1">
    <citation type="journal article" date="2017" name="Int. J. Parasitol.">
        <title>The genome of the protozoan parasite Cystoisospora suis and a reverse vaccinology approach to identify vaccine candidates.</title>
        <authorList>
            <person name="Palmieri N."/>
            <person name="Shrestha A."/>
            <person name="Ruttkowski B."/>
            <person name="Beck T."/>
            <person name="Vogl C."/>
            <person name="Tomley F."/>
            <person name="Blake D.P."/>
            <person name="Joachim A."/>
        </authorList>
    </citation>
    <scope>NUCLEOTIDE SEQUENCE [LARGE SCALE GENOMIC DNA]</scope>
    <source>
        <strain evidence="2 3">Wien I</strain>
    </source>
</reference>
<dbReference type="VEuPathDB" id="ToxoDB:CSUI_000876"/>
<feature type="compositionally biased region" description="Basic and acidic residues" evidence="1">
    <location>
        <begin position="37"/>
        <end position="50"/>
    </location>
</feature>
<dbReference type="RefSeq" id="XP_067926937.1">
    <property type="nucleotide sequence ID" value="XM_068061083.1"/>
</dbReference>
<keyword evidence="3" id="KW-1185">Reference proteome</keyword>
<evidence type="ECO:0000313" key="3">
    <source>
        <dbReference type="Proteomes" id="UP000221165"/>
    </source>
</evidence>
<evidence type="ECO:0000256" key="1">
    <source>
        <dbReference type="SAM" id="MobiDB-lite"/>
    </source>
</evidence>
<protein>
    <submittedName>
        <fullName evidence="2">Uncharacterized protein</fullName>
    </submittedName>
</protein>
<dbReference type="AlphaFoldDB" id="A0A2C6LEF4"/>
<proteinExistence type="predicted"/>
<sequence length="224" mass="25130">MPKKSLVHYELYCPSGKSRRRLRAVLMFEENLSRVTSSDERGTHEMRSGKLEQPGRAPRNCSSSVTAYMTPGGTSGHTVVALGNSQSTQRHCTAETETCDGIQTLPAVYAHRGFFCSRCEAARRCCAGTGRAKRFERPKGTVATGYWPGTTGSLPECSFWLSNCGKPKTQRRAQLRVLFNHSVHVTVFHLELLNRLLERCDAFRFMHAHPHSRLVLTPTIDSFR</sequence>
<gene>
    <name evidence="2" type="ORF">CSUI_000876</name>
</gene>
<dbReference type="GeneID" id="94424294"/>
<dbReference type="EMBL" id="MIGC01000344">
    <property type="protein sequence ID" value="PHJ25265.1"/>
    <property type="molecule type" value="Genomic_DNA"/>
</dbReference>
<feature type="region of interest" description="Disordered" evidence="1">
    <location>
        <begin position="34"/>
        <end position="58"/>
    </location>
</feature>
<accession>A0A2C6LEF4</accession>
<dbReference type="Proteomes" id="UP000221165">
    <property type="component" value="Unassembled WGS sequence"/>
</dbReference>
<comment type="caution">
    <text evidence="2">The sequence shown here is derived from an EMBL/GenBank/DDBJ whole genome shotgun (WGS) entry which is preliminary data.</text>
</comment>
<name>A0A2C6LEF4_9APIC</name>